<keyword evidence="5 12" id="KW-0349">Heme</keyword>
<keyword evidence="9 12" id="KW-0408">Iron</keyword>
<evidence type="ECO:0000256" key="6">
    <source>
        <dbReference type="ARBA" id="ARBA00022692"/>
    </source>
</evidence>
<reference evidence="14 15" key="1">
    <citation type="submission" date="2020-08" db="EMBL/GenBank/DDBJ databases">
        <title>Genomic Encyclopedia of Type Strains, Phase IV (KMG-IV): sequencing the most valuable type-strain genomes for metagenomic binning, comparative biology and taxonomic classification.</title>
        <authorList>
            <person name="Goeker M."/>
        </authorList>
    </citation>
    <scope>NUCLEOTIDE SEQUENCE [LARGE SCALE GENOMIC DNA]</scope>
    <source>
        <strain evidence="14 15">DSM 5895</strain>
    </source>
</reference>
<comment type="subcellular location">
    <subcellularLocation>
        <location evidence="2">Membrane</location>
        <topology evidence="2">Multi-pass membrane protein</topology>
    </subcellularLocation>
</comment>
<evidence type="ECO:0000256" key="13">
    <source>
        <dbReference type="SAM" id="Phobius"/>
    </source>
</evidence>
<dbReference type="PROSITE" id="PS01001">
    <property type="entry name" value="SDH_CYT_2"/>
    <property type="match status" value="1"/>
</dbReference>
<evidence type="ECO:0000256" key="5">
    <source>
        <dbReference type="ARBA" id="ARBA00022617"/>
    </source>
</evidence>
<dbReference type="InterPro" id="IPR000701">
    <property type="entry name" value="SuccDH_FuR_B_TM-su"/>
</dbReference>
<evidence type="ECO:0000256" key="11">
    <source>
        <dbReference type="ARBA" id="ARBA00025912"/>
    </source>
</evidence>
<evidence type="ECO:0000256" key="8">
    <source>
        <dbReference type="ARBA" id="ARBA00022989"/>
    </source>
</evidence>
<gene>
    <name evidence="14" type="ORF">FHS55_001630</name>
</gene>
<feature type="transmembrane region" description="Helical" evidence="13">
    <location>
        <begin position="12"/>
        <end position="30"/>
    </location>
</feature>
<dbReference type="PIRSF" id="PIRSF000178">
    <property type="entry name" value="SDH_cyt_b560"/>
    <property type="match status" value="1"/>
</dbReference>
<dbReference type="SUPFAM" id="SSF81343">
    <property type="entry name" value="Fumarate reductase respiratory complex transmembrane subunits"/>
    <property type="match status" value="1"/>
</dbReference>
<dbReference type="AlphaFoldDB" id="A0A839Z940"/>
<dbReference type="Pfam" id="PF01127">
    <property type="entry name" value="Sdh_cyt"/>
    <property type="match status" value="1"/>
</dbReference>
<feature type="transmembrane region" description="Helical" evidence="13">
    <location>
        <begin position="42"/>
        <end position="63"/>
    </location>
</feature>
<dbReference type="CDD" id="cd03499">
    <property type="entry name" value="SQR_TypeC_SdhC"/>
    <property type="match status" value="1"/>
</dbReference>
<evidence type="ECO:0000256" key="2">
    <source>
        <dbReference type="ARBA" id="ARBA00004141"/>
    </source>
</evidence>
<evidence type="ECO:0000256" key="1">
    <source>
        <dbReference type="ARBA" id="ARBA00004050"/>
    </source>
</evidence>
<evidence type="ECO:0000256" key="3">
    <source>
        <dbReference type="ARBA" id="ARBA00007244"/>
    </source>
</evidence>
<evidence type="ECO:0000256" key="10">
    <source>
        <dbReference type="ARBA" id="ARBA00023136"/>
    </source>
</evidence>
<comment type="function">
    <text evidence="1">Membrane-anchoring subunit of succinate dehydrogenase (SDH).</text>
</comment>
<keyword evidence="8 13" id="KW-1133">Transmembrane helix</keyword>
<comment type="similarity">
    <text evidence="3">Belongs to the cytochrome b560 family.</text>
</comment>
<comment type="caution">
    <text evidence="14">The sequence shown here is derived from an EMBL/GenBank/DDBJ whole genome shotgun (WGS) entry which is preliminary data.</text>
</comment>
<dbReference type="PANTHER" id="PTHR10978">
    <property type="entry name" value="SUCCINATE DEHYDROGENASE CYTOCHROME B560 SUBUNIT"/>
    <property type="match status" value="1"/>
</dbReference>
<evidence type="ECO:0000256" key="4">
    <source>
        <dbReference type="ARBA" id="ARBA00020076"/>
    </source>
</evidence>
<dbReference type="NCBIfam" id="TIGR02970">
    <property type="entry name" value="succ_dehyd_cytB"/>
    <property type="match status" value="1"/>
</dbReference>
<evidence type="ECO:0000313" key="15">
    <source>
        <dbReference type="Proteomes" id="UP000533469"/>
    </source>
</evidence>
<evidence type="ECO:0000256" key="9">
    <source>
        <dbReference type="ARBA" id="ARBA00023004"/>
    </source>
</evidence>
<dbReference type="InterPro" id="IPR014314">
    <property type="entry name" value="Succ_DH_cytb556"/>
</dbReference>
<dbReference type="PANTHER" id="PTHR10978:SF5">
    <property type="entry name" value="SUCCINATE DEHYDROGENASE CYTOCHROME B560 SUBUNIT, MITOCHONDRIAL"/>
    <property type="match status" value="1"/>
</dbReference>
<evidence type="ECO:0000256" key="12">
    <source>
        <dbReference type="PIRSR" id="PIRSR000178-1"/>
    </source>
</evidence>
<comment type="subunit">
    <text evidence="11">Part of an enzyme complex containing four subunits: a flavoprotein, an iron-sulfur protein, plus two membrane-anchoring proteins, SdhC and SdhD. The complex can form homotrimers.</text>
</comment>
<feature type="binding site" description="axial binding residue" evidence="12">
    <location>
        <position position="61"/>
    </location>
    <ligand>
        <name>heme</name>
        <dbReference type="ChEBI" id="CHEBI:30413"/>
        <note>ligand shared with second transmembrane subunit</note>
    </ligand>
    <ligandPart>
        <name>Fe</name>
        <dbReference type="ChEBI" id="CHEBI:18248"/>
    </ligandPart>
</feature>
<keyword evidence="15" id="KW-1185">Reference proteome</keyword>
<dbReference type="InterPro" id="IPR018495">
    <property type="entry name" value="Succ_DH_cyt_bsu_CS"/>
</dbReference>
<protein>
    <recommendedName>
        <fullName evidence="4">Succinate dehydrogenase cytochrome b556 subunit</fullName>
    </recommendedName>
</protein>
<evidence type="ECO:0000256" key="7">
    <source>
        <dbReference type="ARBA" id="ARBA00022723"/>
    </source>
</evidence>
<dbReference type="GO" id="GO:0016020">
    <property type="term" value="C:membrane"/>
    <property type="evidence" value="ECO:0007669"/>
    <property type="project" value="UniProtKB-SubCell"/>
</dbReference>
<keyword evidence="10 13" id="KW-0472">Membrane</keyword>
<name>A0A839Z940_9HYPH</name>
<comment type="cofactor">
    <cofactor evidence="12">
        <name>heme</name>
        <dbReference type="ChEBI" id="CHEBI:30413"/>
    </cofactor>
    <text evidence="12">The heme is bound between the two transmembrane subunits.</text>
</comment>
<feature type="transmembrane region" description="Helical" evidence="13">
    <location>
        <begin position="84"/>
        <end position="107"/>
    </location>
</feature>
<dbReference type="GO" id="GO:0006099">
    <property type="term" value="P:tricarboxylic acid cycle"/>
    <property type="evidence" value="ECO:0007669"/>
    <property type="project" value="InterPro"/>
</dbReference>
<keyword evidence="7 12" id="KW-0479">Metal-binding</keyword>
<dbReference type="GO" id="GO:0046872">
    <property type="term" value="F:metal ion binding"/>
    <property type="evidence" value="ECO:0007669"/>
    <property type="project" value="UniProtKB-KW"/>
</dbReference>
<dbReference type="Proteomes" id="UP000533469">
    <property type="component" value="Unassembled WGS sequence"/>
</dbReference>
<dbReference type="InterPro" id="IPR034804">
    <property type="entry name" value="SQR/QFR_C/D"/>
</dbReference>
<sequence>MMMSIVHRITGVALYFGTLLPVIWLLAAASSPEAFATVNGLLGSWIGLIILFGYSWALIHHALGGVRHFVWDFGHGFGPQARELLAKATIGGSVVLTVLLWIVIAVVKG</sequence>
<dbReference type="GO" id="GO:0009055">
    <property type="term" value="F:electron transfer activity"/>
    <property type="evidence" value="ECO:0007669"/>
    <property type="project" value="InterPro"/>
</dbReference>
<dbReference type="EMBL" id="JACICD010000002">
    <property type="protein sequence ID" value="MBB3771035.1"/>
    <property type="molecule type" value="Genomic_DNA"/>
</dbReference>
<proteinExistence type="inferred from homology"/>
<accession>A0A839Z940</accession>
<organism evidence="14 15">
    <name type="scientific">Ancylobacter tetraedralis</name>
    <dbReference type="NCBI Taxonomy" id="217068"/>
    <lineage>
        <taxon>Bacteria</taxon>
        <taxon>Pseudomonadati</taxon>
        <taxon>Pseudomonadota</taxon>
        <taxon>Alphaproteobacteria</taxon>
        <taxon>Hyphomicrobiales</taxon>
        <taxon>Xanthobacteraceae</taxon>
        <taxon>Ancylobacter</taxon>
    </lineage>
</organism>
<evidence type="ECO:0000313" key="14">
    <source>
        <dbReference type="EMBL" id="MBB3771035.1"/>
    </source>
</evidence>
<dbReference type="Gene3D" id="1.20.1300.10">
    <property type="entry name" value="Fumarate reductase/succinate dehydrogenase, transmembrane subunit"/>
    <property type="match status" value="1"/>
</dbReference>
<keyword evidence="6 13" id="KW-0812">Transmembrane</keyword>